<dbReference type="AlphaFoldDB" id="A0A162HSP7"/>
<keyword evidence="7" id="KW-1185">Reference proteome</keyword>
<evidence type="ECO:0000256" key="4">
    <source>
        <dbReference type="ARBA" id="ARBA00038402"/>
    </source>
</evidence>
<dbReference type="PANTHER" id="PTHR14742">
    <property type="entry name" value="RIBONUCLEASE P SUBUNIT P21"/>
    <property type="match status" value="1"/>
</dbReference>
<dbReference type="PANTHER" id="PTHR14742:SF0">
    <property type="entry name" value="RIBONUCLEASE P PROTEIN SUBUNIT P21"/>
    <property type="match status" value="1"/>
</dbReference>
<accession>A0A162HSP7</accession>
<evidence type="ECO:0000256" key="2">
    <source>
        <dbReference type="ARBA" id="ARBA00022723"/>
    </source>
</evidence>
<protein>
    <submittedName>
        <fullName evidence="6">RNAse P Rpr2/Rpp21 subunit domain-containing protein</fullName>
    </submittedName>
</protein>
<keyword evidence="3" id="KW-0862">Zinc</keyword>
<evidence type="ECO:0000313" key="6">
    <source>
        <dbReference type="EMBL" id="OAA42735.1"/>
    </source>
</evidence>
<dbReference type="EMBL" id="AZHC01000013">
    <property type="protein sequence ID" value="OAA42735.1"/>
    <property type="molecule type" value="Genomic_DNA"/>
</dbReference>
<feature type="region of interest" description="Disordered" evidence="5">
    <location>
        <begin position="1"/>
        <end position="23"/>
    </location>
</feature>
<organism evidence="6 7">
    <name type="scientific">Metarhizium rileyi (strain RCEF 4871)</name>
    <name type="common">Nomuraea rileyi</name>
    <dbReference type="NCBI Taxonomy" id="1649241"/>
    <lineage>
        <taxon>Eukaryota</taxon>
        <taxon>Fungi</taxon>
        <taxon>Dikarya</taxon>
        <taxon>Ascomycota</taxon>
        <taxon>Pezizomycotina</taxon>
        <taxon>Sordariomycetes</taxon>
        <taxon>Hypocreomycetidae</taxon>
        <taxon>Hypocreales</taxon>
        <taxon>Clavicipitaceae</taxon>
        <taxon>Metarhizium</taxon>
    </lineage>
</organism>
<dbReference type="GO" id="GO:0046872">
    <property type="term" value="F:metal ion binding"/>
    <property type="evidence" value="ECO:0007669"/>
    <property type="project" value="UniProtKB-KW"/>
</dbReference>
<evidence type="ECO:0000256" key="3">
    <source>
        <dbReference type="ARBA" id="ARBA00022833"/>
    </source>
</evidence>
<evidence type="ECO:0000313" key="7">
    <source>
        <dbReference type="Proteomes" id="UP000243498"/>
    </source>
</evidence>
<dbReference type="Proteomes" id="UP000243498">
    <property type="component" value="Unassembled WGS sequence"/>
</dbReference>
<keyword evidence="2" id="KW-0479">Metal-binding</keyword>
<dbReference type="OrthoDB" id="128536at2759"/>
<keyword evidence="1" id="KW-0819">tRNA processing</keyword>
<dbReference type="Gene3D" id="6.20.50.20">
    <property type="match status" value="1"/>
</dbReference>
<evidence type="ECO:0000256" key="1">
    <source>
        <dbReference type="ARBA" id="ARBA00022694"/>
    </source>
</evidence>
<gene>
    <name evidence="6" type="ORF">NOR_04866</name>
</gene>
<dbReference type="GO" id="GO:0005655">
    <property type="term" value="C:nucleolar ribonuclease P complex"/>
    <property type="evidence" value="ECO:0007669"/>
    <property type="project" value="TreeGrafter"/>
</dbReference>
<dbReference type="Pfam" id="PF04032">
    <property type="entry name" value="Rpr2"/>
    <property type="match status" value="1"/>
</dbReference>
<reference evidence="6 7" key="1">
    <citation type="journal article" date="2016" name="Genome Biol. Evol.">
        <title>Divergent and convergent evolution of fungal pathogenicity.</title>
        <authorList>
            <person name="Shang Y."/>
            <person name="Xiao G."/>
            <person name="Zheng P."/>
            <person name="Cen K."/>
            <person name="Zhan S."/>
            <person name="Wang C."/>
        </authorList>
    </citation>
    <scope>NUCLEOTIDE SEQUENCE [LARGE SCALE GENOMIC DNA]</scope>
    <source>
        <strain evidence="6 7">RCEF 4871</strain>
    </source>
</reference>
<sequence>MSKQCRQRERLRKPAQNADEGEKWLADEPPWMQPGPCIHNHVTFILLTVRACLLRTMTLSVVLRTSWSFSSRLFRGRRHKDGVAGCGGTLLTSQMAKTKGAVGVQNRIIYSRASYLYQAASYLTTCAAAARDAPSASNTEHSASAKDDKQLKALTNVSRQAITDMRAVSLKAQIRQSPALKRTICKFCDSLLVEGQTSRSSIENLSKGGRKPWADVLAIECKTCGNIRRYPVEATRQKRKAHRSQKFTALEDEKRGVVKAGEAT</sequence>
<dbReference type="GO" id="GO:0008033">
    <property type="term" value="P:tRNA processing"/>
    <property type="evidence" value="ECO:0007669"/>
    <property type="project" value="UniProtKB-KW"/>
</dbReference>
<dbReference type="STRING" id="1081105.A0A162HSP7"/>
<dbReference type="InterPro" id="IPR007175">
    <property type="entry name" value="Rpr2/Snm1/Rpp21"/>
</dbReference>
<proteinExistence type="inferred from homology"/>
<comment type="similarity">
    <text evidence="4">Belongs to the eukaryotic/archaeal RNase P protein component 4 family.</text>
</comment>
<evidence type="ECO:0000256" key="5">
    <source>
        <dbReference type="SAM" id="MobiDB-lite"/>
    </source>
</evidence>
<name>A0A162HSP7_METRR</name>
<comment type="caution">
    <text evidence="6">The sequence shown here is derived from an EMBL/GenBank/DDBJ whole genome shotgun (WGS) entry which is preliminary data.</text>
</comment>